<dbReference type="eggNOG" id="COG5184">
    <property type="taxonomic scope" value="Bacteria"/>
</dbReference>
<dbReference type="RefSeq" id="WP_042206170.1">
    <property type="nucleotide sequence ID" value="NZ_CP009288.1"/>
</dbReference>
<dbReference type="InterPro" id="IPR036582">
    <property type="entry name" value="Mao_N_sf"/>
</dbReference>
<proteinExistence type="predicted"/>
<dbReference type="OrthoDB" id="27389at2"/>
<dbReference type="AlphaFoldDB" id="A0A089HPK4"/>
<evidence type="ECO:0000313" key="3">
    <source>
        <dbReference type="EMBL" id="AIQ12313.1"/>
    </source>
</evidence>
<dbReference type="SUPFAM" id="SSF50985">
    <property type="entry name" value="RCC1/BLIP-II"/>
    <property type="match status" value="1"/>
</dbReference>
<dbReference type="InterPro" id="IPR009091">
    <property type="entry name" value="RCC1/BLIP-II"/>
</dbReference>
<dbReference type="Gene3D" id="3.30.457.10">
    <property type="entry name" value="Copper amine oxidase-like, N-terminal domain"/>
    <property type="match status" value="1"/>
</dbReference>
<dbReference type="KEGG" id="pdu:PDUR_10580"/>
<dbReference type="Pfam" id="PF07833">
    <property type="entry name" value="Cu_amine_oxidN1"/>
    <property type="match status" value="1"/>
</dbReference>
<sequence length="498" mass="54165">MKKWLAGLGLVLGITLSVQGAAFAEDAGTSIAEFGPSSLLKSDGSYWIWGYNQSVPTPLVGLGKIKADLGSGIVQKTDGSFWLFSRNTRTMALETRQIEGLNHPVKIVNSTPYEAVAVDADGSIYHAAKDAEGYVDLISFSPVFGIGQVTDATGYYENARRESEWHYIFLKSDGTVWRTNQELSSFEQMPNLTGVTDIEGSTALKQDGTVWTWPNEFDSDLLPVNPPTAVAIPELADIRSIEIGWRANLAIDGKSRLWFWGSTITGFSDGTTLHKQDKPVMLTGVSAVKEACITERSLIALTLSGKLYAASIDREAMPGNAEFAPLASDVKTMRNGGRHIIMQKTDGSLWGWGVNKNAEQGTGDYEFMHSKPVAMQQPISVSLNGEAVAMNNGVITKDGQNFVPLRSVFEKLGAVVTYEETTGQKMVTITRQDCDKKTVIQVNAKTGATYVNGAQVKLANNPFNISGTVYLPLRFISEKLGASVEWLPGEERIAITMK</sequence>
<feature type="domain" description="Copper amine oxidase-like N-terminal" evidence="2">
    <location>
        <begin position="383"/>
        <end position="494"/>
    </location>
</feature>
<dbReference type="Proteomes" id="UP000029409">
    <property type="component" value="Chromosome"/>
</dbReference>
<name>A0A089HPK4_PAEDU</name>
<feature type="signal peptide" evidence="1">
    <location>
        <begin position="1"/>
        <end position="20"/>
    </location>
</feature>
<feature type="chain" id="PRO_5038576710" description="Copper amine oxidase-like N-terminal domain-containing protein" evidence="1">
    <location>
        <begin position="21"/>
        <end position="498"/>
    </location>
</feature>
<dbReference type="EMBL" id="CP009288">
    <property type="protein sequence ID" value="AIQ12313.1"/>
    <property type="molecule type" value="Genomic_DNA"/>
</dbReference>
<gene>
    <name evidence="3" type="ORF">PDUR_10580</name>
</gene>
<evidence type="ECO:0000259" key="2">
    <source>
        <dbReference type="Pfam" id="PF07833"/>
    </source>
</evidence>
<evidence type="ECO:0000313" key="4">
    <source>
        <dbReference type="Proteomes" id="UP000029409"/>
    </source>
</evidence>
<dbReference type="Gene3D" id="2.130.10.30">
    <property type="entry name" value="Regulator of chromosome condensation 1/beta-lactamase-inhibitor protein II"/>
    <property type="match status" value="1"/>
</dbReference>
<dbReference type="InterPro" id="IPR012854">
    <property type="entry name" value="Cu_amine_oxidase-like_N"/>
</dbReference>
<organism evidence="3 4">
    <name type="scientific">Paenibacillus durus</name>
    <name type="common">Paenibacillus azotofixans</name>
    <dbReference type="NCBI Taxonomy" id="44251"/>
    <lineage>
        <taxon>Bacteria</taxon>
        <taxon>Bacillati</taxon>
        <taxon>Bacillota</taxon>
        <taxon>Bacilli</taxon>
        <taxon>Bacillales</taxon>
        <taxon>Paenibacillaceae</taxon>
        <taxon>Paenibacillus</taxon>
    </lineage>
</organism>
<evidence type="ECO:0000256" key="1">
    <source>
        <dbReference type="SAM" id="SignalP"/>
    </source>
</evidence>
<dbReference type="SUPFAM" id="SSF55383">
    <property type="entry name" value="Copper amine oxidase, domain N"/>
    <property type="match status" value="2"/>
</dbReference>
<keyword evidence="1" id="KW-0732">Signal</keyword>
<protein>
    <recommendedName>
        <fullName evidence="2">Copper amine oxidase-like N-terminal domain-containing protein</fullName>
    </recommendedName>
</protein>
<reference evidence="3 4" key="1">
    <citation type="submission" date="2014-08" db="EMBL/GenBank/DDBJ databases">
        <title>Comparative genomics of the Paenibacillus odorifer group.</title>
        <authorList>
            <person name="den Bakker H.C."/>
            <person name="Tsai Y.-C."/>
            <person name="Martin N."/>
            <person name="Korlach J."/>
            <person name="Wiedmann M."/>
        </authorList>
    </citation>
    <scope>NUCLEOTIDE SEQUENCE [LARGE SCALE GENOMIC DNA]</scope>
    <source>
        <strain evidence="3 4">DSM 1735</strain>
    </source>
</reference>
<accession>A0A089HPK4</accession>
<keyword evidence="4" id="KW-1185">Reference proteome</keyword>
<dbReference type="STRING" id="44251.PDUR_10580"/>